<feature type="chain" id="PRO_5015154581" description="Aminoglycoside phosphotransferase domain-containing protein" evidence="1">
    <location>
        <begin position="20"/>
        <end position="398"/>
    </location>
</feature>
<evidence type="ECO:0000313" key="4">
    <source>
        <dbReference type="Proteomes" id="UP000241769"/>
    </source>
</evidence>
<dbReference type="InterPro" id="IPR002575">
    <property type="entry name" value="Aminoglycoside_PTrfase"/>
</dbReference>
<dbReference type="Gene3D" id="3.90.1200.10">
    <property type="match status" value="1"/>
</dbReference>
<dbReference type="Gene3D" id="3.30.200.20">
    <property type="entry name" value="Phosphorylase Kinase, domain 1"/>
    <property type="match status" value="1"/>
</dbReference>
<accession>A0A2P6NMN7</accession>
<organism evidence="3 4">
    <name type="scientific">Planoprotostelium fungivorum</name>
    <dbReference type="NCBI Taxonomy" id="1890364"/>
    <lineage>
        <taxon>Eukaryota</taxon>
        <taxon>Amoebozoa</taxon>
        <taxon>Evosea</taxon>
        <taxon>Variosea</taxon>
        <taxon>Cavosteliida</taxon>
        <taxon>Cavosteliaceae</taxon>
        <taxon>Planoprotostelium</taxon>
    </lineage>
</organism>
<dbReference type="InterPro" id="IPR011009">
    <property type="entry name" value="Kinase-like_dom_sf"/>
</dbReference>
<name>A0A2P6NMN7_9EUKA</name>
<dbReference type="Pfam" id="PF01636">
    <property type="entry name" value="APH"/>
    <property type="match status" value="1"/>
</dbReference>
<dbReference type="OrthoDB" id="191037at2759"/>
<dbReference type="AlphaFoldDB" id="A0A2P6NMN7"/>
<comment type="caution">
    <text evidence="3">The sequence shown here is derived from an EMBL/GenBank/DDBJ whole genome shotgun (WGS) entry which is preliminary data.</text>
</comment>
<feature type="domain" description="Aminoglycoside phosphotransferase" evidence="2">
    <location>
        <begin position="69"/>
        <end position="296"/>
    </location>
</feature>
<proteinExistence type="predicted"/>
<dbReference type="SUPFAM" id="SSF56112">
    <property type="entry name" value="Protein kinase-like (PK-like)"/>
    <property type="match status" value="1"/>
</dbReference>
<dbReference type="PANTHER" id="PTHR47829">
    <property type="entry name" value="HYDROLASE, PUTATIVE (AFU_ORTHOLOGUE AFUA_1G12880)-RELATED"/>
    <property type="match status" value="1"/>
</dbReference>
<feature type="signal peptide" evidence="1">
    <location>
        <begin position="1"/>
        <end position="19"/>
    </location>
</feature>
<dbReference type="InterPro" id="IPR041726">
    <property type="entry name" value="ACAD10_11_N"/>
</dbReference>
<sequence>MVASSKLPLLLLLAVGVTGKTGKLGPKQSATNYGTNIMVNAGDIRQSIDVEKLTTYLVQHIPHLKAPLTVKQFKFGQSNPTYFLEDANQLKLVMRKKPPGELLSKTAHAVEREYKILKALQDTPVPTPKVYCLCEDRSVLGTPFYVMEFLKGRIFEDASMPQLPPQERRACWLAAVDALTKLHSIDPKSVGLSDYGRPTDFYPRQLRTLSTISQTQSKVTDGATGNSVGDIPHIKDILDFFNRNLPKDRTTIVHGDYKIDNMVFHPTEARVIGILDWELSTIGHPLSDVANLCHPYSLPYFKGAANSGFVGHEVEGIPKLEEVISAYKKGSGVDATPDWTFVSAFAHFRLAVIAQGIASRVYRKQASSESAHRTAALFPVMGELCWSTIESAVPSSKL</sequence>
<evidence type="ECO:0000256" key="1">
    <source>
        <dbReference type="SAM" id="SignalP"/>
    </source>
</evidence>
<dbReference type="Proteomes" id="UP000241769">
    <property type="component" value="Unassembled WGS sequence"/>
</dbReference>
<dbReference type="CDD" id="cd05154">
    <property type="entry name" value="ACAD10_11_N-like"/>
    <property type="match status" value="1"/>
</dbReference>
<evidence type="ECO:0000313" key="3">
    <source>
        <dbReference type="EMBL" id="PRP85225.1"/>
    </source>
</evidence>
<keyword evidence="4" id="KW-1185">Reference proteome</keyword>
<dbReference type="InParanoid" id="A0A2P6NMN7"/>
<evidence type="ECO:0000259" key="2">
    <source>
        <dbReference type="Pfam" id="PF01636"/>
    </source>
</evidence>
<dbReference type="InterPro" id="IPR052898">
    <property type="entry name" value="ACAD10-like"/>
</dbReference>
<dbReference type="PANTHER" id="PTHR47829:SF1">
    <property type="entry name" value="HAD FAMILY PHOSPHATASE"/>
    <property type="match status" value="1"/>
</dbReference>
<keyword evidence="1" id="KW-0732">Signal</keyword>
<dbReference type="STRING" id="1890364.A0A2P6NMN7"/>
<protein>
    <recommendedName>
        <fullName evidence="2">Aminoglycoside phosphotransferase domain-containing protein</fullName>
    </recommendedName>
</protein>
<dbReference type="EMBL" id="MDYQ01000048">
    <property type="protein sequence ID" value="PRP85225.1"/>
    <property type="molecule type" value="Genomic_DNA"/>
</dbReference>
<reference evidence="3 4" key="1">
    <citation type="journal article" date="2018" name="Genome Biol. Evol.">
        <title>Multiple Roots of Fruiting Body Formation in Amoebozoa.</title>
        <authorList>
            <person name="Hillmann F."/>
            <person name="Forbes G."/>
            <person name="Novohradska S."/>
            <person name="Ferling I."/>
            <person name="Riege K."/>
            <person name="Groth M."/>
            <person name="Westermann M."/>
            <person name="Marz M."/>
            <person name="Spaller T."/>
            <person name="Winckler T."/>
            <person name="Schaap P."/>
            <person name="Glockner G."/>
        </authorList>
    </citation>
    <scope>NUCLEOTIDE SEQUENCE [LARGE SCALE GENOMIC DNA]</scope>
    <source>
        <strain evidence="3 4">Jena</strain>
    </source>
</reference>
<gene>
    <name evidence="3" type="ORF">PROFUN_06995</name>
</gene>